<dbReference type="Pfam" id="PF00534">
    <property type="entry name" value="Glycos_transf_1"/>
    <property type="match status" value="1"/>
</dbReference>
<sequence>MLRLLYTLTMYLLTPVILYRLAARGLRYRRYLSRWKERFGFFPAPGFNNSCWVHAVSVGEVNAAVPLIEALMRTYPEAPMVVTTVTPTGSERVQKLFGDRVFHVYLPYDLPASVKRFLDRIKPRFAVIMETEIWPNLFITCRERAIPIVVTNARLSERSLRGYGPVRPLARRAIRCASFVAAQSPLDAERLRALGAAVTRLAVIGNLKFDMPVPPSLAGTGEQLRQGWGRRRPVWIAASTHEGEEMPVLKAHTAVLQRYPDALLLIAPRHPERFRPVIGACRSLGFATRTRSEDEVADERCQCFVVDTMGELLHFYAAADIAFVGGSLEPIGGHNLLEPAALGKPVIVGPHTFNTEEVASSLIEAKAVLRVENAEQLGAAVIRLLTQEDLRRAMGQAAQAVLERERGAVERTLRIVEQVLEKQA</sequence>
<evidence type="ECO:0000256" key="9">
    <source>
        <dbReference type="ARBA" id="ARBA00031445"/>
    </source>
</evidence>
<evidence type="ECO:0000313" key="16">
    <source>
        <dbReference type="EMBL" id="SFN32544.1"/>
    </source>
</evidence>
<feature type="domain" description="3-deoxy-D-manno-octulosonic-acid transferase N-terminal" evidence="15">
    <location>
        <begin position="34"/>
        <end position="211"/>
    </location>
</feature>
<keyword evidence="17" id="KW-1185">Reference proteome</keyword>
<comment type="subcellular location">
    <subcellularLocation>
        <location evidence="1">Cell inner membrane</location>
        <topology evidence="1">Single-pass membrane protein</topology>
        <orientation evidence="1">Cytoplasmic side</orientation>
    </subcellularLocation>
    <subcellularLocation>
        <location evidence="13">Cell membrane</location>
    </subcellularLocation>
</comment>
<dbReference type="InterPro" id="IPR039901">
    <property type="entry name" value="Kdotransferase"/>
</dbReference>
<dbReference type="InterPro" id="IPR001296">
    <property type="entry name" value="Glyco_trans_1"/>
</dbReference>
<dbReference type="EMBL" id="FOVF01000014">
    <property type="protein sequence ID" value="SFN32544.1"/>
    <property type="molecule type" value="Genomic_DNA"/>
</dbReference>
<evidence type="ECO:0000256" key="6">
    <source>
        <dbReference type="ARBA" id="ARBA00022519"/>
    </source>
</evidence>
<keyword evidence="13" id="KW-1003">Cell membrane</keyword>
<proteinExistence type="inferred from homology"/>
<dbReference type="PANTHER" id="PTHR42755:SF1">
    <property type="entry name" value="3-DEOXY-D-MANNO-OCTULOSONIC ACID TRANSFERASE, MITOCHONDRIAL-RELATED"/>
    <property type="match status" value="1"/>
</dbReference>
<evidence type="ECO:0000256" key="1">
    <source>
        <dbReference type="ARBA" id="ARBA00004388"/>
    </source>
</evidence>
<keyword evidence="6" id="KW-0472">Membrane</keyword>
<evidence type="ECO:0000256" key="13">
    <source>
        <dbReference type="RuleBase" id="RU365103"/>
    </source>
</evidence>
<evidence type="ECO:0000259" key="14">
    <source>
        <dbReference type="Pfam" id="PF00534"/>
    </source>
</evidence>
<evidence type="ECO:0000259" key="15">
    <source>
        <dbReference type="Pfam" id="PF04413"/>
    </source>
</evidence>
<accession>A0A1I4Y384</accession>
<comment type="pathway">
    <text evidence="2 13">Bacterial outer membrane biogenesis; LPS core biosynthesis.</text>
</comment>
<dbReference type="InterPro" id="IPR038107">
    <property type="entry name" value="Glycos_transf_N_sf"/>
</dbReference>
<dbReference type="Gene3D" id="3.40.50.2000">
    <property type="entry name" value="Glycogen Phosphorylase B"/>
    <property type="match status" value="1"/>
</dbReference>
<feature type="domain" description="Glycosyl transferase family 1" evidence="14">
    <location>
        <begin position="309"/>
        <end position="399"/>
    </location>
</feature>
<dbReference type="EC" id="2.4.99.12" evidence="4 13"/>
<evidence type="ECO:0000313" key="17">
    <source>
        <dbReference type="Proteomes" id="UP000198575"/>
    </source>
</evidence>
<keyword evidence="6" id="KW-0997">Cell inner membrane</keyword>
<protein>
    <recommendedName>
        <fullName evidence="5 13">3-deoxy-D-manno-octulosonic acid transferase</fullName>
        <shortName evidence="13">Kdo transferase</shortName>
        <ecNumber evidence="4 13">2.4.99.12</ecNumber>
    </recommendedName>
    <alternativeName>
        <fullName evidence="9 13">Lipid IV(A) 3-deoxy-D-manno-octulosonic acid transferase</fullName>
    </alternativeName>
</protein>
<dbReference type="NCBIfam" id="NF004388">
    <property type="entry name" value="PRK05749.1-4"/>
    <property type="match status" value="1"/>
</dbReference>
<evidence type="ECO:0000256" key="12">
    <source>
        <dbReference type="PIRSR" id="PIRSR639901-2"/>
    </source>
</evidence>
<evidence type="ECO:0000256" key="8">
    <source>
        <dbReference type="ARBA" id="ARBA00022968"/>
    </source>
</evidence>
<evidence type="ECO:0000256" key="2">
    <source>
        <dbReference type="ARBA" id="ARBA00004713"/>
    </source>
</evidence>
<feature type="active site" description="Proton acceptor" evidence="11">
    <location>
        <position position="60"/>
    </location>
</feature>
<keyword evidence="8" id="KW-0735">Signal-anchor</keyword>
<comment type="function">
    <text evidence="13">Involved in lipopolysaccharide (LPS) biosynthesis. Catalyzes the transfer of 3-deoxy-D-manno-octulosonate (Kdo) residue(s) from CMP-Kdo to lipid IV(A), the tetraacyldisaccharide-1,4'-bisphosphate precursor of lipid A.</text>
</comment>
<evidence type="ECO:0000256" key="4">
    <source>
        <dbReference type="ARBA" id="ARBA00012621"/>
    </source>
</evidence>
<dbReference type="GO" id="GO:0005886">
    <property type="term" value="C:plasma membrane"/>
    <property type="evidence" value="ECO:0007669"/>
    <property type="project" value="UniProtKB-SubCell"/>
</dbReference>
<dbReference type="GO" id="GO:0009244">
    <property type="term" value="P:lipopolysaccharide core region biosynthetic process"/>
    <property type="evidence" value="ECO:0007669"/>
    <property type="project" value="UniProtKB-UniRule"/>
</dbReference>
<keyword evidence="7 13" id="KW-0808">Transferase</keyword>
<keyword evidence="13" id="KW-0448">Lipopolysaccharide biosynthesis</keyword>
<evidence type="ECO:0000256" key="5">
    <source>
        <dbReference type="ARBA" id="ARBA00019077"/>
    </source>
</evidence>
<evidence type="ECO:0000256" key="11">
    <source>
        <dbReference type="PIRSR" id="PIRSR639901-1"/>
    </source>
</evidence>
<dbReference type="SUPFAM" id="SSF53756">
    <property type="entry name" value="UDP-Glycosyltransferase/glycogen phosphorylase"/>
    <property type="match status" value="1"/>
</dbReference>
<dbReference type="Gene3D" id="3.40.50.11720">
    <property type="entry name" value="3-Deoxy-D-manno-octulosonic-acid transferase, N-terminal domain"/>
    <property type="match status" value="1"/>
</dbReference>
<dbReference type="Proteomes" id="UP000198575">
    <property type="component" value="Unassembled WGS sequence"/>
</dbReference>
<feature type="site" description="Transition state stabilizer" evidence="12">
    <location>
        <position position="208"/>
    </location>
</feature>
<name>A0A1I4Y384_9GAMM</name>
<dbReference type="GO" id="GO:0043842">
    <property type="term" value="F:Kdo transferase activity"/>
    <property type="evidence" value="ECO:0007669"/>
    <property type="project" value="UniProtKB-EC"/>
</dbReference>
<dbReference type="GO" id="GO:0009245">
    <property type="term" value="P:lipid A biosynthetic process"/>
    <property type="evidence" value="ECO:0007669"/>
    <property type="project" value="TreeGrafter"/>
</dbReference>
<dbReference type="Pfam" id="PF04413">
    <property type="entry name" value="Glycos_transf_N"/>
    <property type="match status" value="1"/>
</dbReference>
<evidence type="ECO:0000256" key="10">
    <source>
        <dbReference type="ARBA" id="ARBA00049183"/>
    </source>
</evidence>
<dbReference type="UniPathway" id="UPA00958"/>
<dbReference type="AlphaFoldDB" id="A0A1I4Y384"/>
<dbReference type="FunFam" id="3.40.50.2000:FF:000032">
    <property type="entry name" value="3-deoxy-D-manno-octulosonic acid transferase"/>
    <property type="match status" value="1"/>
</dbReference>
<dbReference type="STRING" id="578942.SAMN05216289_11472"/>
<keyword evidence="8" id="KW-0812">Transmembrane</keyword>
<comment type="catalytic activity">
    <reaction evidence="10 13">
        <text>lipid IVA (E. coli) + CMP-3-deoxy-beta-D-manno-octulosonate = alpha-Kdo-(2-&gt;6)-lipid IVA (E. coli) + CMP + H(+)</text>
        <dbReference type="Rhea" id="RHEA:28066"/>
        <dbReference type="ChEBI" id="CHEBI:15378"/>
        <dbReference type="ChEBI" id="CHEBI:58603"/>
        <dbReference type="ChEBI" id="CHEBI:60364"/>
        <dbReference type="ChEBI" id="CHEBI:60377"/>
        <dbReference type="ChEBI" id="CHEBI:85987"/>
        <dbReference type="EC" id="2.4.99.12"/>
    </reaction>
</comment>
<evidence type="ECO:0000256" key="7">
    <source>
        <dbReference type="ARBA" id="ARBA00022679"/>
    </source>
</evidence>
<organism evidence="16 17">
    <name type="scientific">Dokdonella immobilis</name>
    <dbReference type="NCBI Taxonomy" id="578942"/>
    <lineage>
        <taxon>Bacteria</taxon>
        <taxon>Pseudomonadati</taxon>
        <taxon>Pseudomonadota</taxon>
        <taxon>Gammaproteobacteria</taxon>
        <taxon>Lysobacterales</taxon>
        <taxon>Rhodanobacteraceae</taxon>
        <taxon>Dokdonella</taxon>
    </lineage>
</organism>
<dbReference type="InterPro" id="IPR007507">
    <property type="entry name" value="Glycos_transf_N"/>
</dbReference>
<dbReference type="FunFam" id="3.40.50.11720:FF:000001">
    <property type="entry name" value="3-deoxy-D-manno-octulosonic acid transferase"/>
    <property type="match status" value="1"/>
</dbReference>
<comment type="similarity">
    <text evidence="3">Belongs to the glycosyltransferase group 1 family. Glycosyltransferase 30 subfamily.</text>
</comment>
<feature type="site" description="Transition state stabilizer" evidence="12">
    <location>
        <position position="130"/>
    </location>
</feature>
<reference evidence="16 17" key="1">
    <citation type="submission" date="2016-10" db="EMBL/GenBank/DDBJ databases">
        <authorList>
            <person name="de Groot N.N."/>
        </authorList>
    </citation>
    <scope>NUCLEOTIDE SEQUENCE [LARGE SCALE GENOMIC DNA]</scope>
    <source>
        <strain evidence="16 17">CGMCC 1.7659</strain>
    </source>
</reference>
<evidence type="ECO:0000256" key="3">
    <source>
        <dbReference type="ARBA" id="ARBA00006380"/>
    </source>
</evidence>
<dbReference type="PANTHER" id="PTHR42755">
    <property type="entry name" value="3-DEOXY-MANNO-OCTULOSONATE CYTIDYLYLTRANSFERASE"/>
    <property type="match status" value="1"/>
</dbReference>
<gene>
    <name evidence="16" type="ORF">SAMN05216289_11472</name>
</gene>